<dbReference type="PANTHER" id="PTHR30309:SF0">
    <property type="entry name" value="GLYCEROL-3-PHOSPHATE ACYLTRANSFERASE-RELATED"/>
    <property type="match status" value="1"/>
</dbReference>
<evidence type="ECO:0000313" key="12">
    <source>
        <dbReference type="Proteomes" id="UP000306477"/>
    </source>
</evidence>
<comment type="pathway">
    <text evidence="10">Lipid metabolism; phospholipid metabolism.</text>
</comment>
<evidence type="ECO:0000256" key="3">
    <source>
        <dbReference type="ARBA" id="ARBA00022679"/>
    </source>
</evidence>
<keyword evidence="9 10" id="KW-1208">Phospholipid metabolism</keyword>
<dbReference type="Pfam" id="PF02660">
    <property type="entry name" value="G3P_acyltransf"/>
    <property type="match status" value="1"/>
</dbReference>
<keyword evidence="4 10" id="KW-0812">Transmembrane</keyword>
<evidence type="ECO:0000256" key="2">
    <source>
        <dbReference type="ARBA" id="ARBA00022516"/>
    </source>
</evidence>
<dbReference type="EMBL" id="SLUB01000056">
    <property type="protein sequence ID" value="THE10020.1"/>
    <property type="molecule type" value="Genomic_DNA"/>
</dbReference>
<keyword evidence="7 10" id="KW-0472">Membrane</keyword>
<proteinExistence type="inferred from homology"/>
<comment type="caution">
    <text evidence="11">The sequence shown here is derived from an EMBL/GenBank/DDBJ whole genome shotgun (WGS) entry which is preliminary data.</text>
</comment>
<dbReference type="InterPro" id="IPR003811">
    <property type="entry name" value="G3P_acylTferase_PlsY"/>
</dbReference>
<evidence type="ECO:0000256" key="5">
    <source>
        <dbReference type="ARBA" id="ARBA00022989"/>
    </source>
</evidence>
<dbReference type="UniPathway" id="UPA00085"/>
<keyword evidence="12" id="KW-1185">Reference proteome</keyword>
<feature type="transmembrane region" description="Helical" evidence="10">
    <location>
        <begin position="51"/>
        <end position="73"/>
    </location>
</feature>
<feature type="transmembrane region" description="Helical" evidence="10">
    <location>
        <begin position="6"/>
        <end position="25"/>
    </location>
</feature>
<comment type="subcellular location">
    <subcellularLocation>
        <location evidence="10">Cell membrane</location>
        <topology evidence="10">Multi-pass membrane protein</topology>
    </subcellularLocation>
</comment>
<dbReference type="SMART" id="SM01207">
    <property type="entry name" value="G3P_acyltransf"/>
    <property type="match status" value="1"/>
</dbReference>
<comment type="subunit">
    <text evidence="10">Probably interacts with PlsX.</text>
</comment>
<dbReference type="RefSeq" id="WP_136381373.1">
    <property type="nucleotide sequence ID" value="NZ_SLUB01000056.1"/>
</dbReference>
<keyword evidence="1 10" id="KW-1003">Cell membrane</keyword>
<dbReference type="GO" id="GO:0005886">
    <property type="term" value="C:plasma membrane"/>
    <property type="evidence" value="ECO:0007669"/>
    <property type="project" value="UniProtKB-SubCell"/>
</dbReference>
<name>A0A4S3PKM9_9BACI</name>
<protein>
    <recommendedName>
        <fullName evidence="10">Glycerol-3-phosphate acyltransferase</fullName>
    </recommendedName>
    <alternativeName>
        <fullName evidence="10">Acyl-PO4 G3P acyltransferase</fullName>
    </alternativeName>
    <alternativeName>
        <fullName evidence="10">Acyl-phosphate--glycerol-3-phosphate acyltransferase</fullName>
    </alternativeName>
    <alternativeName>
        <fullName evidence="10">G3P acyltransferase</fullName>
        <shortName evidence="10">GPAT</shortName>
        <ecNumber evidence="10">2.3.1.275</ecNumber>
    </alternativeName>
    <alternativeName>
        <fullName evidence="10">Lysophosphatidic acid synthase</fullName>
        <shortName evidence="10">LPA synthase</shortName>
    </alternativeName>
</protein>
<evidence type="ECO:0000256" key="8">
    <source>
        <dbReference type="ARBA" id="ARBA00023209"/>
    </source>
</evidence>
<gene>
    <name evidence="10 11" type="primary">plsY</name>
    <name evidence="11" type="ORF">E1I69_20265</name>
</gene>
<dbReference type="PANTHER" id="PTHR30309">
    <property type="entry name" value="INNER MEMBRANE PROTEIN YGIH"/>
    <property type="match status" value="1"/>
</dbReference>
<evidence type="ECO:0000313" key="11">
    <source>
        <dbReference type="EMBL" id="THE10020.1"/>
    </source>
</evidence>
<feature type="transmembrane region" description="Helical" evidence="10">
    <location>
        <begin position="150"/>
        <end position="174"/>
    </location>
</feature>
<comment type="function">
    <text evidence="10">Catalyzes the transfer of an acyl group from acyl-phosphate (acyl-PO(4)) to glycerol-3-phosphate (G3P) to form lysophosphatidic acid (LPA). This enzyme utilizes acyl-phosphate as fatty acyl donor, but not acyl-CoA or acyl-ACP.</text>
</comment>
<feature type="transmembrane region" description="Helical" evidence="10">
    <location>
        <begin position="109"/>
        <end position="130"/>
    </location>
</feature>
<organism evidence="11 12">
    <name type="scientific">Bacillus timonensis</name>
    <dbReference type="NCBI Taxonomy" id="1033734"/>
    <lineage>
        <taxon>Bacteria</taxon>
        <taxon>Bacillati</taxon>
        <taxon>Bacillota</taxon>
        <taxon>Bacilli</taxon>
        <taxon>Bacillales</taxon>
        <taxon>Bacillaceae</taxon>
        <taxon>Bacillus</taxon>
    </lineage>
</organism>
<dbReference type="OrthoDB" id="9777124at2"/>
<reference evidence="11 12" key="1">
    <citation type="journal article" date="2019" name="Indoor Air">
        <title>Impacts of indoor surface finishes on bacterial viability.</title>
        <authorList>
            <person name="Hu J."/>
            <person name="Maamar S.B."/>
            <person name="Glawe A.J."/>
            <person name="Gottel N."/>
            <person name="Gilbert J.A."/>
            <person name="Hartmann E.M."/>
        </authorList>
    </citation>
    <scope>NUCLEOTIDE SEQUENCE [LARGE SCALE GENOMIC DNA]</scope>
    <source>
        <strain evidence="11 12">AF060A6</strain>
    </source>
</reference>
<keyword evidence="11" id="KW-0012">Acyltransferase</keyword>
<evidence type="ECO:0000256" key="6">
    <source>
        <dbReference type="ARBA" id="ARBA00023098"/>
    </source>
</evidence>
<feature type="transmembrane region" description="Helical" evidence="10">
    <location>
        <begin position="79"/>
        <end position="97"/>
    </location>
</feature>
<dbReference type="GO" id="GO:0043772">
    <property type="term" value="F:acyl-phosphate glycerol-3-phosphate acyltransferase activity"/>
    <property type="evidence" value="ECO:0007669"/>
    <property type="project" value="UniProtKB-UniRule"/>
</dbReference>
<evidence type="ECO:0000256" key="4">
    <source>
        <dbReference type="ARBA" id="ARBA00022692"/>
    </source>
</evidence>
<evidence type="ECO:0000256" key="1">
    <source>
        <dbReference type="ARBA" id="ARBA00022475"/>
    </source>
</evidence>
<keyword evidence="3 10" id="KW-0808">Transferase</keyword>
<evidence type="ECO:0000256" key="7">
    <source>
        <dbReference type="ARBA" id="ARBA00023136"/>
    </source>
</evidence>
<sequence length="190" mass="20973">MIFLYVLASYFVGNMMSAYVVMKFMKGEDIRKLGSGNVGARNAGRLLGKKGFLLTALGDVLKGVLVVLGAKYLGFSFEFQILSLIAVVVGHIWPITLKFKGGKGIATAAGGLVVLAYQPFLVFGGIFLLLLAFSRSFTLAGMTAFFTIPFIYWFMDYSLLECVLIFIVIAFLLFAHRDNLKERLGKEKIK</sequence>
<dbReference type="HAMAP" id="MF_01043">
    <property type="entry name" value="PlsY"/>
    <property type="match status" value="1"/>
</dbReference>
<dbReference type="NCBIfam" id="TIGR00023">
    <property type="entry name" value="glycerol-3-phosphate 1-O-acyltransferase PlsY"/>
    <property type="match status" value="1"/>
</dbReference>
<keyword evidence="8 10" id="KW-0594">Phospholipid biosynthesis</keyword>
<keyword evidence="6 10" id="KW-0443">Lipid metabolism</keyword>
<evidence type="ECO:0000256" key="9">
    <source>
        <dbReference type="ARBA" id="ARBA00023264"/>
    </source>
</evidence>
<keyword evidence="5 10" id="KW-1133">Transmembrane helix</keyword>
<comment type="similarity">
    <text evidence="10">Belongs to the PlsY family.</text>
</comment>
<dbReference type="Proteomes" id="UP000306477">
    <property type="component" value="Unassembled WGS sequence"/>
</dbReference>
<dbReference type="AlphaFoldDB" id="A0A4S3PKM9"/>
<dbReference type="EC" id="2.3.1.275" evidence="10"/>
<accession>A0A4S3PKM9</accession>
<dbReference type="STRING" id="1033734.GCA_000285535_01635"/>
<comment type="catalytic activity">
    <reaction evidence="10">
        <text>an acyl phosphate + sn-glycerol 3-phosphate = a 1-acyl-sn-glycero-3-phosphate + phosphate</text>
        <dbReference type="Rhea" id="RHEA:34075"/>
        <dbReference type="ChEBI" id="CHEBI:43474"/>
        <dbReference type="ChEBI" id="CHEBI:57597"/>
        <dbReference type="ChEBI" id="CHEBI:57970"/>
        <dbReference type="ChEBI" id="CHEBI:59918"/>
        <dbReference type="EC" id="2.3.1.275"/>
    </reaction>
</comment>
<evidence type="ECO:0000256" key="10">
    <source>
        <dbReference type="HAMAP-Rule" id="MF_01043"/>
    </source>
</evidence>
<dbReference type="GO" id="GO:0008654">
    <property type="term" value="P:phospholipid biosynthetic process"/>
    <property type="evidence" value="ECO:0007669"/>
    <property type="project" value="UniProtKB-UniRule"/>
</dbReference>
<keyword evidence="2 10" id="KW-0444">Lipid biosynthesis</keyword>